<proteinExistence type="predicted"/>
<name>A0A0B5ATE8_9BACL</name>
<dbReference type="AlphaFoldDB" id="A0A0B5ATE8"/>
<dbReference type="HOGENOM" id="CLU_2093540_0_0_9"/>
<keyword evidence="2" id="KW-1185">Reference proteome</keyword>
<keyword evidence="1" id="KW-0614">Plasmid</keyword>
<geneLocation type="plasmid" evidence="2"/>
<gene>
    <name evidence="1" type="ORF">JMA_40430</name>
</gene>
<dbReference type="EMBL" id="CP009417">
    <property type="protein sequence ID" value="AJD93361.1"/>
    <property type="molecule type" value="Genomic_DNA"/>
</dbReference>
<dbReference type="Proteomes" id="UP000031449">
    <property type="component" value="Plasmid unnamed"/>
</dbReference>
<organism evidence="1 2">
    <name type="scientific">Jeotgalibacillus malaysiensis</name>
    <dbReference type="NCBI Taxonomy" id="1508404"/>
    <lineage>
        <taxon>Bacteria</taxon>
        <taxon>Bacillati</taxon>
        <taxon>Bacillota</taxon>
        <taxon>Bacilli</taxon>
        <taxon>Bacillales</taxon>
        <taxon>Caryophanaceae</taxon>
        <taxon>Jeotgalibacillus</taxon>
    </lineage>
</organism>
<protein>
    <submittedName>
        <fullName evidence="1">Uncharacterized protein</fullName>
    </submittedName>
</protein>
<reference evidence="1 2" key="1">
    <citation type="submission" date="2014-08" db="EMBL/GenBank/DDBJ databases">
        <title>Complete genome of a marine bacteria Jeotgalibacillus malaysiensis.</title>
        <authorList>
            <person name="Yaakop A.S."/>
            <person name="Chan K.-G."/>
            <person name="Goh K.M."/>
        </authorList>
    </citation>
    <scope>NUCLEOTIDE SEQUENCE [LARGE SCALE GENOMIC DNA]</scope>
    <source>
        <strain evidence="1 2">D5</strain>
        <plasmid evidence="2">Plasmid</plasmid>
    </source>
</reference>
<dbReference type="KEGG" id="jeo:JMA_40430"/>
<sequence length="116" mass="13469">MPVEINKCFLDIVKQDEELLFFEKLGARKDIQSLQMYLRNSNAGQVALKGKDYEQLGLVDVSSGFVKGAVKKLVRLLHPIGIEEKMVFQTFRFHDYSVTIRYIDSKTPFYMMSVKR</sequence>
<evidence type="ECO:0000313" key="2">
    <source>
        <dbReference type="Proteomes" id="UP000031449"/>
    </source>
</evidence>
<accession>A0A0B5ATE8</accession>
<dbReference type="BioCyc" id="JESP1508404:G14D9-13327-MONOMER"/>
<evidence type="ECO:0000313" key="1">
    <source>
        <dbReference type="EMBL" id="AJD93361.1"/>
    </source>
</evidence>